<comment type="caution">
    <text evidence="4">The sequence shown here is derived from an EMBL/GenBank/DDBJ whole genome shotgun (WGS) entry which is preliminary data.</text>
</comment>
<dbReference type="Gene3D" id="2.60.40.640">
    <property type="match status" value="2"/>
</dbReference>
<feature type="transmembrane region" description="Helical" evidence="2">
    <location>
        <begin position="109"/>
        <end position="128"/>
    </location>
</feature>
<evidence type="ECO:0000259" key="3">
    <source>
        <dbReference type="SMART" id="SM01017"/>
    </source>
</evidence>
<dbReference type="InterPro" id="IPR050357">
    <property type="entry name" value="Arrestin_domain-protein"/>
</dbReference>
<dbReference type="PANTHER" id="PTHR11188">
    <property type="entry name" value="ARRESTIN DOMAIN CONTAINING PROTEIN"/>
    <property type="match status" value="1"/>
</dbReference>
<feature type="region of interest" description="Disordered" evidence="1">
    <location>
        <begin position="541"/>
        <end position="630"/>
    </location>
</feature>
<keyword evidence="2" id="KW-0472">Membrane</keyword>
<sequence length="1085" mass="120266">MASRQVHTTGENSGVLQRLGLGGHLEEDPRQVDVIFPTRKRTQKEQDKEDEQARKRAMRNLVNSWQERLQLISVITTFFASIEAGMLVPVNTDPNAVHASPRLLKAANAGFLGALIVHVYAAFLLIRYKLKEASNEEMFAEGRAEGFIITASPVNGSFHVQDIERDANNDDAQKVDPENSPQTDSNTDTKHTPPAMRRMGSTPAEPPIFVRDPHLEQVGFWSPTISSHLLSRVHSLCILLAGVGFILAIMGILSYAWALQSSEVSIFDAASGIPTWSIDKMVQNFIQHEKNTLCIRLTESVVFLRTSDPTGRRNQDNAAPAMVRGLLTLNIVKPTRISSIEIELHGKATTSSVEGVGARRIEVTEQQKVFSTSTVFFQAASSPSARRTASVGSGLPGRDYDYDHDHAHDEVHHSGDYSSVPAPQHVPHPNGLPNPAFYTRSASLDPRQLSSSISGRSFSDNTVLQRDSHAPHQQDTIHLPPTPPYSPPSNSSSFIPDHRPSPSHSHSGSISQTSGHPKPEDSPAQTLEDLRRALMNNIEAGQPSLGHRNSFHAPTVGSSASSVYSHRDISLSRRPSIEDISEHEQLSGQTSRFSSRTRTSPVESQSPTQSPPQSPTTALNATAAHEDRGRKHARFSFHAVANAIDTMVERVRSRSPRAESQRRSKSVNRDGERGRTLDRGKGKLPELPSHENDKHKHHSTLGKVGELLGLEEEHKEVGEGWKEFKKGTHTYPILFTIPNNSPPTIECDYGSMIWRLKAEVHRPAPCEEDTEDSENIIIERQWESQLQYLIAISGRRFPTGGTIPIDLTIIPFTKAKVHRISVHIDERIEYHTQTRRTVRSQLAHRIPLLSLENEVEGESHPLLPLISDDPEAFRKSPLYRLLNANDDVNEMAMAVMGPGPWAFHHELQLPQHCSLIHFSNRNKKSNVTVSHTLKIVIRVERGDDEATDPQTKKMRLFDILVQTPVRILSCHCTPAWTSLPRYYEVLERDFDGKRVSCPCDLRAAHSSHCGPNDSELHTPVSLNRVISIDSTVSSAENHSPAGHSGTLVQTLVGRSTQYERLVSGMESEVGEAPPAYESIGMPAIV</sequence>
<dbReference type="OrthoDB" id="2238745at2759"/>
<organism evidence="4 5">
    <name type="scientific">Suillus placidus</name>
    <dbReference type="NCBI Taxonomy" id="48579"/>
    <lineage>
        <taxon>Eukaryota</taxon>
        <taxon>Fungi</taxon>
        <taxon>Dikarya</taxon>
        <taxon>Basidiomycota</taxon>
        <taxon>Agaricomycotina</taxon>
        <taxon>Agaricomycetes</taxon>
        <taxon>Agaricomycetidae</taxon>
        <taxon>Boletales</taxon>
        <taxon>Suillineae</taxon>
        <taxon>Suillaceae</taxon>
        <taxon>Suillus</taxon>
    </lineage>
</organism>
<feature type="region of interest" description="Disordered" evidence="1">
    <location>
        <begin position="648"/>
        <end position="702"/>
    </location>
</feature>
<dbReference type="Proteomes" id="UP000714275">
    <property type="component" value="Unassembled WGS sequence"/>
</dbReference>
<protein>
    <recommendedName>
        <fullName evidence="3">Arrestin C-terminal-like domain-containing protein</fullName>
    </recommendedName>
</protein>
<feature type="domain" description="Arrestin C-terminal-like" evidence="3">
    <location>
        <begin position="782"/>
        <end position="972"/>
    </location>
</feature>
<dbReference type="EMBL" id="JABBWD010000004">
    <property type="protein sequence ID" value="KAG1781950.1"/>
    <property type="molecule type" value="Genomic_DNA"/>
</dbReference>
<proteinExistence type="predicted"/>
<dbReference type="Pfam" id="PF02752">
    <property type="entry name" value="Arrestin_C"/>
    <property type="match status" value="1"/>
</dbReference>
<feature type="compositionally biased region" description="Basic and acidic residues" evidence="1">
    <location>
        <begin position="565"/>
        <end position="585"/>
    </location>
</feature>
<dbReference type="AlphaFoldDB" id="A0A9P7D6C1"/>
<feature type="transmembrane region" description="Helical" evidence="2">
    <location>
        <begin position="69"/>
        <end position="89"/>
    </location>
</feature>
<evidence type="ECO:0000256" key="2">
    <source>
        <dbReference type="SAM" id="Phobius"/>
    </source>
</evidence>
<dbReference type="InterPro" id="IPR011022">
    <property type="entry name" value="Arrestin_C-like"/>
</dbReference>
<feature type="compositionally biased region" description="Low complexity" evidence="1">
    <location>
        <begin position="381"/>
        <end position="390"/>
    </location>
</feature>
<name>A0A9P7D6C1_9AGAM</name>
<gene>
    <name evidence="4" type="ORF">EV702DRAFT_1041686</name>
</gene>
<dbReference type="InterPro" id="IPR014752">
    <property type="entry name" value="Arrestin-like_C"/>
</dbReference>
<feature type="region of interest" description="Disordered" evidence="1">
    <location>
        <begin position="169"/>
        <end position="203"/>
    </location>
</feature>
<dbReference type="Pfam" id="PF00339">
    <property type="entry name" value="Arrestin_N"/>
    <property type="match status" value="1"/>
</dbReference>
<evidence type="ECO:0000256" key="1">
    <source>
        <dbReference type="SAM" id="MobiDB-lite"/>
    </source>
</evidence>
<dbReference type="GO" id="GO:0030674">
    <property type="term" value="F:protein-macromolecule adaptor activity"/>
    <property type="evidence" value="ECO:0007669"/>
    <property type="project" value="TreeGrafter"/>
</dbReference>
<evidence type="ECO:0000313" key="4">
    <source>
        <dbReference type="EMBL" id="KAG1781950.1"/>
    </source>
</evidence>
<dbReference type="InterPro" id="IPR011021">
    <property type="entry name" value="Arrestin-like_N"/>
</dbReference>
<dbReference type="GO" id="GO:0005829">
    <property type="term" value="C:cytosol"/>
    <property type="evidence" value="ECO:0007669"/>
    <property type="project" value="TreeGrafter"/>
</dbReference>
<feature type="compositionally biased region" description="Basic and acidic residues" evidence="1">
    <location>
        <begin position="398"/>
        <end position="415"/>
    </location>
</feature>
<feature type="compositionally biased region" description="Basic and acidic residues" evidence="1">
    <location>
        <begin position="648"/>
        <end position="694"/>
    </location>
</feature>
<accession>A0A9P7D6C1</accession>
<feature type="compositionally biased region" description="Low complexity" evidence="1">
    <location>
        <begin position="502"/>
        <end position="516"/>
    </location>
</feature>
<dbReference type="PANTHER" id="PTHR11188:SF17">
    <property type="entry name" value="FI21816P1"/>
    <property type="match status" value="1"/>
</dbReference>
<reference evidence="4" key="1">
    <citation type="journal article" date="2020" name="New Phytol.">
        <title>Comparative genomics reveals dynamic genome evolution in host specialist ectomycorrhizal fungi.</title>
        <authorList>
            <person name="Lofgren L.A."/>
            <person name="Nguyen N.H."/>
            <person name="Vilgalys R."/>
            <person name="Ruytinx J."/>
            <person name="Liao H.L."/>
            <person name="Branco S."/>
            <person name="Kuo A."/>
            <person name="LaButti K."/>
            <person name="Lipzen A."/>
            <person name="Andreopoulos W."/>
            <person name="Pangilinan J."/>
            <person name="Riley R."/>
            <person name="Hundley H."/>
            <person name="Na H."/>
            <person name="Barry K."/>
            <person name="Grigoriev I.V."/>
            <person name="Stajich J.E."/>
            <person name="Kennedy P.G."/>
        </authorList>
    </citation>
    <scope>NUCLEOTIDE SEQUENCE</scope>
    <source>
        <strain evidence="4">DOB743</strain>
    </source>
</reference>
<dbReference type="GO" id="GO:0070086">
    <property type="term" value="P:ubiquitin-dependent endocytosis"/>
    <property type="evidence" value="ECO:0007669"/>
    <property type="project" value="TreeGrafter"/>
</dbReference>
<feature type="transmembrane region" description="Helical" evidence="2">
    <location>
        <begin position="236"/>
        <end position="258"/>
    </location>
</feature>
<feature type="region of interest" description="Disordered" evidence="1">
    <location>
        <begin position="466"/>
        <end position="524"/>
    </location>
</feature>
<dbReference type="GO" id="GO:0031625">
    <property type="term" value="F:ubiquitin protein ligase binding"/>
    <property type="evidence" value="ECO:0007669"/>
    <property type="project" value="TreeGrafter"/>
</dbReference>
<keyword evidence="2" id="KW-1133">Transmembrane helix</keyword>
<keyword evidence="2" id="KW-0812">Transmembrane</keyword>
<feature type="compositionally biased region" description="Low complexity" evidence="1">
    <location>
        <begin position="590"/>
        <end position="608"/>
    </location>
</feature>
<evidence type="ECO:0000313" key="5">
    <source>
        <dbReference type="Proteomes" id="UP000714275"/>
    </source>
</evidence>
<keyword evidence="5" id="KW-1185">Reference proteome</keyword>
<dbReference type="GO" id="GO:0005886">
    <property type="term" value="C:plasma membrane"/>
    <property type="evidence" value="ECO:0007669"/>
    <property type="project" value="TreeGrafter"/>
</dbReference>
<dbReference type="SMART" id="SM01017">
    <property type="entry name" value="Arrestin_C"/>
    <property type="match status" value="1"/>
</dbReference>
<feature type="region of interest" description="Disordered" evidence="1">
    <location>
        <begin position="381"/>
        <end position="440"/>
    </location>
</feature>